<sequence length="112" mass="12878">MSDVSNYFSAWETLPEDEPQLCIAVRRPESPPRHYEAVNRCGGVEYSVSSNEDSARSRIFTRYSYDYDVGLKAAGKKYLVELYCSVHRNTWDTRQFENTSFTISAPVACRSF</sequence>
<comment type="caution">
    <text evidence="1">The sequence shown here is derived from an EMBL/GenBank/DDBJ whole genome shotgun (WGS) entry which is preliminary data.</text>
</comment>
<name>A0ABR1CXM4_NECAM</name>
<evidence type="ECO:0000313" key="1">
    <source>
        <dbReference type="EMBL" id="KAK6743057.1"/>
    </source>
</evidence>
<organism evidence="1 2">
    <name type="scientific">Necator americanus</name>
    <name type="common">Human hookworm</name>
    <dbReference type="NCBI Taxonomy" id="51031"/>
    <lineage>
        <taxon>Eukaryota</taxon>
        <taxon>Metazoa</taxon>
        <taxon>Ecdysozoa</taxon>
        <taxon>Nematoda</taxon>
        <taxon>Chromadorea</taxon>
        <taxon>Rhabditida</taxon>
        <taxon>Rhabditina</taxon>
        <taxon>Rhabditomorpha</taxon>
        <taxon>Strongyloidea</taxon>
        <taxon>Ancylostomatidae</taxon>
        <taxon>Bunostominae</taxon>
        <taxon>Necator</taxon>
    </lineage>
</organism>
<dbReference type="Proteomes" id="UP001303046">
    <property type="component" value="Unassembled WGS sequence"/>
</dbReference>
<proteinExistence type="predicted"/>
<dbReference type="EMBL" id="JAVFWL010000003">
    <property type="protein sequence ID" value="KAK6743057.1"/>
    <property type="molecule type" value="Genomic_DNA"/>
</dbReference>
<accession>A0ABR1CXM4</accession>
<keyword evidence="2" id="KW-1185">Reference proteome</keyword>
<gene>
    <name evidence="1" type="primary">Necator_chrIII.g11130</name>
    <name evidence="1" type="ORF">RB195_010365</name>
</gene>
<protein>
    <recommendedName>
        <fullName evidence="3">ZP domain-containing protein</fullName>
    </recommendedName>
</protein>
<reference evidence="1 2" key="1">
    <citation type="submission" date="2023-08" db="EMBL/GenBank/DDBJ databases">
        <title>A Necator americanus chromosomal reference genome.</title>
        <authorList>
            <person name="Ilik V."/>
            <person name="Petrzelkova K.J."/>
            <person name="Pardy F."/>
            <person name="Fuh T."/>
            <person name="Niatou-Singa F.S."/>
            <person name="Gouil Q."/>
            <person name="Baker L."/>
            <person name="Ritchie M.E."/>
            <person name="Jex A.R."/>
            <person name="Gazzola D."/>
            <person name="Li H."/>
            <person name="Toshio Fujiwara R."/>
            <person name="Zhan B."/>
            <person name="Aroian R.V."/>
            <person name="Pafco B."/>
            <person name="Schwarz E.M."/>
        </authorList>
    </citation>
    <scope>NUCLEOTIDE SEQUENCE [LARGE SCALE GENOMIC DNA]</scope>
    <source>
        <strain evidence="1 2">Aroian</strain>
        <tissue evidence="1">Whole animal</tissue>
    </source>
</reference>
<evidence type="ECO:0008006" key="3">
    <source>
        <dbReference type="Google" id="ProtNLM"/>
    </source>
</evidence>
<evidence type="ECO:0000313" key="2">
    <source>
        <dbReference type="Proteomes" id="UP001303046"/>
    </source>
</evidence>